<gene>
    <name evidence="5" type="ORF">ABW22_01970</name>
</gene>
<comment type="cofactor">
    <cofactor evidence="1">
        <name>FAD</name>
        <dbReference type="ChEBI" id="CHEBI:57692"/>
    </cofactor>
</comment>
<dbReference type="PRINTS" id="PR00410">
    <property type="entry name" value="PHEHYDRXLASE"/>
</dbReference>
<dbReference type="Gene3D" id="3.40.50.80">
    <property type="entry name" value="Nucleotide-binding domain of ferredoxin-NADP reductase (FNR) module"/>
    <property type="match status" value="1"/>
</dbReference>
<dbReference type="SUPFAM" id="SSF63380">
    <property type="entry name" value="Riboflavin synthase domain-like"/>
    <property type="match status" value="1"/>
</dbReference>
<dbReference type="Pfam" id="PF00970">
    <property type="entry name" value="FAD_binding_6"/>
    <property type="match status" value="1"/>
</dbReference>
<keyword evidence="2" id="KW-0411">Iron-sulfur</keyword>
<dbReference type="EMBL" id="LDUG01000006">
    <property type="protein sequence ID" value="KVW99473.1"/>
    <property type="molecule type" value="Genomic_DNA"/>
</dbReference>
<name>A0A106BVS2_THIDE</name>
<evidence type="ECO:0000256" key="3">
    <source>
        <dbReference type="ARBA" id="ARBA00034078"/>
    </source>
</evidence>
<protein>
    <submittedName>
        <fullName evidence="5">Flavodoxin reductase</fullName>
    </submittedName>
</protein>
<keyword evidence="2" id="KW-0479">Metal-binding</keyword>
<dbReference type="AlphaFoldDB" id="A0A106BVS2"/>
<dbReference type="InterPro" id="IPR008333">
    <property type="entry name" value="Cbr1-like_FAD-bd_dom"/>
</dbReference>
<evidence type="ECO:0000313" key="5">
    <source>
        <dbReference type="EMBL" id="KVW99473.1"/>
    </source>
</evidence>
<dbReference type="STRING" id="1123392.GCA_000376425_00251"/>
<evidence type="ECO:0000259" key="4">
    <source>
        <dbReference type="PROSITE" id="PS51384"/>
    </source>
</evidence>
<dbReference type="InterPro" id="IPR039261">
    <property type="entry name" value="FNR_nucleotide-bd"/>
</dbReference>
<evidence type="ECO:0000313" key="6">
    <source>
        <dbReference type="Proteomes" id="UP000064243"/>
    </source>
</evidence>
<dbReference type="Proteomes" id="UP000064243">
    <property type="component" value="Unassembled WGS sequence"/>
</dbReference>
<keyword evidence="2" id="KW-0001">2Fe-2S</keyword>
<dbReference type="PROSITE" id="PS51384">
    <property type="entry name" value="FAD_FR"/>
    <property type="match status" value="1"/>
</dbReference>
<keyword evidence="6" id="KW-1185">Reference proteome</keyword>
<comment type="caution">
    <text evidence="5">The sequence shown here is derived from an EMBL/GenBank/DDBJ whole genome shotgun (WGS) entry which is preliminary data.</text>
</comment>
<dbReference type="InterPro" id="IPR001433">
    <property type="entry name" value="OxRdtase_FAD/NAD-bd"/>
</dbReference>
<organism evidence="5 6">
    <name type="scientific">Thiobacillus denitrificans</name>
    <dbReference type="NCBI Taxonomy" id="36861"/>
    <lineage>
        <taxon>Bacteria</taxon>
        <taxon>Pseudomonadati</taxon>
        <taxon>Pseudomonadota</taxon>
        <taxon>Betaproteobacteria</taxon>
        <taxon>Nitrosomonadales</taxon>
        <taxon>Thiobacillaceae</taxon>
        <taxon>Thiobacillus</taxon>
    </lineage>
</organism>
<dbReference type="Pfam" id="PF00175">
    <property type="entry name" value="NAD_binding_1"/>
    <property type="match status" value="1"/>
</dbReference>
<dbReference type="RefSeq" id="WP_059751470.1">
    <property type="nucleotide sequence ID" value="NZ_LDUG01000006.1"/>
</dbReference>
<evidence type="ECO:0000256" key="1">
    <source>
        <dbReference type="ARBA" id="ARBA00001974"/>
    </source>
</evidence>
<dbReference type="Gene3D" id="2.40.30.10">
    <property type="entry name" value="Translation factors"/>
    <property type="match status" value="1"/>
</dbReference>
<dbReference type="InterPro" id="IPR017927">
    <property type="entry name" value="FAD-bd_FR_type"/>
</dbReference>
<feature type="domain" description="FAD-binding FR-type" evidence="4">
    <location>
        <begin position="1"/>
        <end position="101"/>
    </location>
</feature>
<accession>A0A106BVS2</accession>
<dbReference type="OrthoDB" id="544091at2"/>
<sequence length="221" mass="24065">MNHTVNLLMSQFVTHDVKRFIVSKPSGFSIVPGQGVELAIDRPGLREQGRPFTPTGLATDRVLEFTIKAYPDHAGVTQALHQLEPGAELLMSEPFGTIRYQGPGVFIAGGAGITPFLAILRELARTGEAGGQTLIFSNKTPADVICEKELHHLLGERSILTCTGTAAPGYENRRVGRAFLEEKIKDFKQRFYVCGPPPFMEAVNGALADLGARSESLVFER</sequence>
<dbReference type="PATRIC" id="fig|36861.3.peg.3124"/>
<dbReference type="InterPro" id="IPR017938">
    <property type="entry name" value="Riboflavin_synthase-like_b-brl"/>
</dbReference>
<dbReference type="InterPro" id="IPR001709">
    <property type="entry name" value="Flavoprot_Pyr_Nucl_cyt_Rdtase"/>
</dbReference>
<dbReference type="PRINTS" id="PR00371">
    <property type="entry name" value="FPNCR"/>
</dbReference>
<dbReference type="GO" id="GO:0016491">
    <property type="term" value="F:oxidoreductase activity"/>
    <property type="evidence" value="ECO:0007669"/>
    <property type="project" value="InterPro"/>
</dbReference>
<dbReference type="CDD" id="cd06196">
    <property type="entry name" value="FNR_like_1"/>
    <property type="match status" value="1"/>
</dbReference>
<comment type="cofactor">
    <cofactor evidence="3">
        <name>[2Fe-2S] cluster</name>
        <dbReference type="ChEBI" id="CHEBI:190135"/>
    </cofactor>
</comment>
<proteinExistence type="predicted"/>
<evidence type="ECO:0000256" key="2">
    <source>
        <dbReference type="ARBA" id="ARBA00022714"/>
    </source>
</evidence>
<dbReference type="SUPFAM" id="SSF52343">
    <property type="entry name" value="Ferredoxin reductase-like, C-terminal NADP-linked domain"/>
    <property type="match status" value="1"/>
</dbReference>
<dbReference type="InterPro" id="IPR050415">
    <property type="entry name" value="MRET"/>
</dbReference>
<keyword evidence="2" id="KW-0408">Iron</keyword>
<dbReference type="GO" id="GO:0051537">
    <property type="term" value="F:2 iron, 2 sulfur cluster binding"/>
    <property type="evidence" value="ECO:0007669"/>
    <property type="project" value="UniProtKB-KW"/>
</dbReference>
<dbReference type="PANTHER" id="PTHR47354:SF5">
    <property type="entry name" value="PROTEIN RFBI"/>
    <property type="match status" value="1"/>
</dbReference>
<dbReference type="PANTHER" id="PTHR47354">
    <property type="entry name" value="NADH OXIDOREDUCTASE HCR"/>
    <property type="match status" value="1"/>
</dbReference>
<reference evidence="5 6" key="1">
    <citation type="journal article" date="2015" name="Appl. Environ. Microbiol.">
        <title>Aerobic and Anaerobic Thiosulfate Oxidation by a Cold-Adapted, Subglacial Chemoautotroph.</title>
        <authorList>
            <person name="Harrold Z.R."/>
            <person name="Skidmore M.L."/>
            <person name="Hamilton T.L."/>
            <person name="Desch L."/>
            <person name="Amada K."/>
            <person name="van Gelder W."/>
            <person name="Glover K."/>
            <person name="Roden E.E."/>
            <person name="Boyd E.S."/>
        </authorList>
    </citation>
    <scope>NUCLEOTIDE SEQUENCE [LARGE SCALE GENOMIC DNA]</scope>
    <source>
        <strain evidence="5 6">RG</strain>
    </source>
</reference>